<evidence type="ECO:0000313" key="3">
    <source>
        <dbReference type="Proteomes" id="UP000230002"/>
    </source>
</evidence>
<keyword evidence="1" id="KW-0812">Transmembrane</keyword>
<keyword evidence="1" id="KW-1133">Transmembrane helix</keyword>
<feature type="transmembrane region" description="Helical" evidence="1">
    <location>
        <begin position="60"/>
        <end position="82"/>
    </location>
</feature>
<accession>A0A2G8RU07</accession>
<keyword evidence="1" id="KW-0472">Membrane</keyword>
<dbReference type="InterPro" id="IPR049500">
    <property type="entry name" value="Peptidase_M50B-like"/>
</dbReference>
<sequence length="263" mass="28684">MSYPSYVPRPPVAPPAPHMSPIAPTSNQVPVLYVIVVYAVVIFAAWVVPGARVVITPLKLFTIGWHELCHISMAVLTGGSVLKVSIDPDAGGATIVSGGHPPTILAAGYVGSTIFGGLFIMAGFDTLVSKIMSFVIGIGLVAPLALVRDKLTILLTVFYEGLLIGFWFIDHGQALRWYCLLIGVMNAFYVVWDIADDKYFHKANDSDATQWAIMFPKTRAHVWAIIWIIFEIAVLIGFVFLGIAAFKRTPDEMYAEAAQFLPT</sequence>
<feature type="transmembrane region" description="Helical" evidence="1">
    <location>
        <begin position="151"/>
        <end position="168"/>
    </location>
</feature>
<keyword evidence="3" id="KW-1185">Reference proteome</keyword>
<dbReference type="Proteomes" id="UP000230002">
    <property type="component" value="Unassembled WGS sequence"/>
</dbReference>
<organism evidence="2 3">
    <name type="scientific">Ganoderma sinense ZZ0214-1</name>
    <dbReference type="NCBI Taxonomy" id="1077348"/>
    <lineage>
        <taxon>Eukaryota</taxon>
        <taxon>Fungi</taxon>
        <taxon>Dikarya</taxon>
        <taxon>Basidiomycota</taxon>
        <taxon>Agaricomycotina</taxon>
        <taxon>Agaricomycetes</taxon>
        <taxon>Polyporales</taxon>
        <taxon>Polyporaceae</taxon>
        <taxon>Ganoderma</taxon>
    </lineage>
</organism>
<feature type="transmembrane region" description="Helical" evidence="1">
    <location>
        <begin position="224"/>
        <end position="246"/>
    </location>
</feature>
<name>A0A2G8RU07_9APHY</name>
<protein>
    <submittedName>
        <fullName evidence="2">Uncharacterized protein</fullName>
    </submittedName>
</protein>
<gene>
    <name evidence="2" type="ORF">GSI_12870</name>
</gene>
<feature type="transmembrane region" description="Helical" evidence="1">
    <location>
        <begin position="127"/>
        <end position="145"/>
    </location>
</feature>
<dbReference type="EMBL" id="AYKW01000056">
    <property type="protein sequence ID" value="PIL24983.1"/>
    <property type="molecule type" value="Genomic_DNA"/>
</dbReference>
<evidence type="ECO:0000256" key="1">
    <source>
        <dbReference type="SAM" id="Phobius"/>
    </source>
</evidence>
<dbReference type="AlphaFoldDB" id="A0A2G8RU07"/>
<proteinExistence type="predicted"/>
<dbReference type="PANTHER" id="PTHR33979">
    <property type="entry name" value="OS02G0221600 PROTEIN"/>
    <property type="match status" value="1"/>
</dbReference>
<dbReference type="Pfam" id="PF13398">
    <property type="entry name" value="Peptidase_M50B"/>
    <property type="match status" value="1"/>
</dbReference>
<dbReference type="OrthoDB" id="40823at2759"/>
<dbReference type="PANTHER" id="PTHR33979:SF2">
    <property type="entry name" value="PEPTIDASE M50B-LIKE-DOMAIN-CONTAINING PROTEIN"/>
    <property type="match status" value="1"/>
</dbReference>
<feature type="transmembrane region" description="Helical" evidence="1">
    <location>
        <begin position="175"/>
        <end position="192"/>
    </location>
</feature>
<reference evidence="2 3" key="1">
    <citation type="journal article" date="2015" name="Sci. Rep.">
        <title>Chromosome-level genome map provides insights into diverse defense mechanisms in the medicinal fungus Ganoderma sinense.</title>
        <authorList>
            <person name="Zhu Y."/>
            <person name="Xu J."/>
            <person name="Sun C."/>
            <person name="Zhou S."/>
            <person name="Xu H."/>
            <person name="Nelson D.R."/>
            <person name="Qian J."/>
            <person name="Song J."/>
            <person name="Luo H."/>
            <person name="Xiang L."/>
            <person name="Li Y."/>
            <person name="Xu Z."/>
            <person name="Ji A."/>
            <person name="Wang L."/>
            <person name="Lu S."/>
            <person name="Hayward A."/>
            <person name="Sun W."/>
            <person name="Li X."/>
            <person name="Schwartz D.C."/>
            <person name="Wang Y."/>
            <person name="Chen S."/>
        </authorList>
    </citation>
    <scope>NUCLEOTIDE SEQUENCE [LARGE SCALE GENOMIC DNA]</scope>
    <source>
        <strain evidence="2 3">ZZ0214-1</strain>
    </source>
</reference>
<comment type="caution">
    <text evidence="2">The sequence shown here is derived from an EMBL/GenBank/DDBJ whole genome shotgun (WGS) entry which is preliminary data.</text>
</comment>
<evidence type="ECO:0000313" key="2">
    <source>
        <dbReference type="EMBL" id="PIL24983.1"/>
    </source>
</evidence>
<feature type="transmembrane region" description="Helical" evidence="1">
    <location>
        <begin position="29"/>
        <end position="48"/>
    </location>
</feature>
<feature type="transmembrane region" description="Helical" evidence="1">
    <location>
        <begin position="102"/>
        <end position="120"/>
    </location>
</feature>